<protein>
    <submittedName>
        <fullName evidence="1">Uncharacterized protein</fullName>
    </submittedName>
</protein>
<reference evidence="1" key="2">
    <citation type="journal article" date="2015" name="Data Brief">
        <title>Shoot transcriptome of the giant reed, Arundo donax.</title>
        <authorList>
            <person name="Barrero R.A."/>
            <person name="Guerrero F.D."/>
            <person name="Moolhuijzen P."/>
            <person name="Goolsby J.A."/>
            <person name="Tidwell J."/>
            <person name="Bellgard S.E."/>
            <person name="Bellgard M.I."/>
        </authorList>
    </citation>
    <scope>NUCLEOTIDE SEQUENCE</scope>
    <source>
        <tissue evidence="1">Shoot tissue taken approximately 20 cm above the soil surface</tissue>
    </source>
</reference>
<sequence length="68" mass="7889">MNTLYMHQITRNKEKVKTSISNQAYLRATESQSPTVLHHRNRSQYQIPQSYLVLCTGKATTFMPGYLI</sequence>
<dbReference type="EMBL" id="GBRH01170729">
    <property type="protein sequence ID" value="JAE27167.1"/>
    <property type="molecule type" value="Transcribed_RNA"/>
</dbReference>
<accession>A0A0A9GRW2</accession>
<evidence type="ECO:0000313" key="1">
    <source>
        <dbReference type="EMBL" id="JAE27167.1"/>
    </source>
</evidence>
<reference evidence="1" key="1">
    <citation type="submission" date="2014-09" db="EMBL/GenBank/DDBJ databases">
        <authorList>
            <person name="Magalhaes I.L.F."/>
            <person name="Oliveira U."/>
            <person name="Santos F.R."/>
            <person name="Vidigal T.H.D.A."/>
            <person name="Brescovit A.D."/>
            <person name="Santos A.J."/>
        </authorList>
    </citation>
    <scope>NUCLEOTIDE SEQUENCE</scope>
    <source>
        <tissue evidence="1">Shoot tissue taken approximately 20 cm above the soil surface</tissue>
    </source>
</reference>
<name>A0A0A9GRW2_ARUDO</name>
<organism evidence="1">
    <name type="scientific">Arundo donax</name>
    <name type="common">Giant reed</name>
    <name type="synonym">Donax arundinaceus</name>
    <dbReference type="NCBI Taxonomy" id="35708"/>
    <lineage>
        <taxon>Eukaryota</taxon>
        <taxon>Viridiplantae</taxon>
        <taxon>Streptophyta</taxon>
        <taxon>Embryophyta</taxon>
        <taxon>Tracheophyta</taxon>
        <taxon>Spermatophyta</taxon>
        <taxon>Magnoliopsida</taxon>
        <taxon>Liliopsida</taxon>
        <taxon>Poales</taxon>
        <taxon>Poaceae</taxon>
        <taxon>PACMAD clade</taxon>
        <taxon>Arundinoideae</taxon>
        <taxon>Arundineae</taxon>
        <taxon>Arundo</taxon>
    </lineage>
</organism>
<proteinExistence type="predicted"/>
<dbReference type="AlphaFoldDB" id="A0A0A9GRW2"/>